<feature type="compositionally biased region" description="Basic and acidic residues" evidence="1">
    <location>
        <begin position="18"/>
        <end position="27"/>
    </location>
</feature>
<keyword evidence="3" id="KW-1185">Reference proteome</keyword>
<accession>A0A5B7CP98</accession>
<dbReference type="EMBL" id="VSRR010000154">
    <property type="protein sequence ID" value="MPC11269.1"/>
    <property type="molecule type" value="Genomic_DNA"/>
</dbReference>
<gene>
    <name evidence="2" type="ORF">E2C01_003930</name>
</gene>
<evidence type="ECO:0000313" key="3">
    <source>
        <dbReference type="Proteomes" id="UP000324222"/>
    </source>
</evidence>
<reference evidence="2 3" key="1">
    <citation type="submission" date="2019-05" db="EMBL/GenBank/DDBJ databases">
        <title>Another draft genome of Portunus trituberculatus and its Hox gene families provides insights of decapod evolution.</title>
        <authorList>
            <person name="Jeong J.-H."/>
            <person name="Song I."/>
            <person name="Kim S."/>
            <person name="Choi T."/>
            <person name="Kim D."/>
            <person name="Ryu S."/>
            <person name="Kim W."/>
        </authorList>
    </citation>
    <scope>NUCLEOTIDE SEQUENCE [LARGE SCALE GENOMIC DNA]</scope>
    <source>
        <tissue evidence="2">Muscle</tissue>
    </source>
</reference>
<sequence>MQSRQGILGHHRPPADAPKPRKAERNYRRSHRVVSAPGNSPRTFCARGIQPDQPRARVMLKRSREGKNGRGCRK</sequence>
<feature type="region of interest" description="Disordered" evidence="1">
    <location>
        <begin position="1"/>
        <end position="48"/>
    </location>
</feature>
<comment type="caution">
    <text evidence="2">The sequence shown here is derived from an EMBL/GenBank/DDBJ whole genome shotgun (WGS) entry which is preliminary data.</text>
</comment>
<evidence type="ECO:0000256" key="1">
    <source>
        <dbReference type="SAM" id="MobiDB-lite"/>
    </source>
</evidence>
<protein>
    <submittedName>
        <fullName evidence="2">Uncharacterized protein</fullName>
    </submittedName>
</protein>
<dbReference type="Proteomes" id="UP000324222">
    <property type="component" value="Unassembled WGS sequence"/>
</dbReference>
<evidence type="ECO:0000313" key="2">
    <source>
        <dbReference type="EMBL" id="MPC11269.1"/>
    </source>
</evidence>
<organism evidence="2 3">
    <name type="scientific">Portunus trituberculatus</name>
    <name type="common">Swimming crab</name>
    <name type="synonym">Neptunus trituberculatus</name>
    <dbReference type="NCBI Taxonomy" id="210409"/>
    <lineage>
        <taxon>Eukaryota</taxon>
        <taxon>Metazoa</taxon>
        <taxon>Ecdysozoa</taxon>
        <taxon>Arthropoda</taxon>
        <taxon>Crustacea</taxon>
        <taxon>Multicrustacea</taxon>
        <taxon>Malacostraca</taxon>
        <taxon>Eumalacostraca</taxon>
        <taxon>Eucarida</taxon>
        <taxon>Decapoda</taxon>
        <taxon>Pleocyemata</taxon>
        <taxon>Brachyura</taxon>
        <taxon>Eubrachyura</taxon>
        <taxon>Portunoidea</taxon>
        <taxon>Portunidae</taxon>
        <taxon>Portuninae</taxon>
        <taxon>Portunus</taxon>
    </lineage>
</organism>
<dbReference type="AlphaFoldDB" id="A0A5B7CP98"/>
<name>A0A5B7CP98_PORTR</name>
<proteinExistence type="predicted"/>